<feature type="region of interest" description="Disordered" evidence="1">
    <location>
        <begin position="21"/>
        <end position="46"/>
    </location>
</feature>
<evidence type="ECO:0000256" key="1">
    <source>
        <dbReference type="SAM" id="MobiDB-lite"/>
    </source>
</evidence>
<gene>
    <name evidence="2" type="ORF">B0H15DRAFT_867410</name>
</gene>
<proteinExistence type="predicted"/>
<name>A0AAD6TRD9_9AGAR</name>
<comment type="caution">
    <text evidence="2">The sequence shown here is derived from an EMBL/GenBank/DDBJ whole genome shotgun (WGS) entry which is preliminary data.</text>
</comment>
<evidence type="ECO:0000313" key="2">
    <source>
        <dbReference type="EMBL" id="KAJ7075247.1"/>
    </source>
</evidence>
<sequence length="116" mass="13035">MPVSRGSTILIRLVAVPSPVSSSHQCTAPFDASRRRHPATDTPPQLIQRSSTLTHPLPQDLSFFYCFSSLNLSISPTRSIYPRSPDNTRPPLFNAIQPCNRAGLVFFSYSIFYYKM</sequence>
<keyword evidence="3" id="KW-1185">Reference proteome</keyword>
<accession>A0AAD6TRD9</accession>
<dbReference type="EMBL" id="JARJCN010000100">
    <property type="protein sequence ID" value="KAJ7075247.1"/>
    <property type="molecule type" value="Genomic_DNA"/>
</dbReference>
<organism evidence="2 3">
    <name type="scientific">Mycena belliarum</name>
    <dbReference type="NCBI Taxonomy" id="1033014"/>
    <lineage>
        <taxon>Eukaryota</taxon>
        <taxon>Fungi</taxon>
        <taxon>Dikarya</taxon>
        <taxon>Basidiomycota</taxon>
        <taxon>Agaricomycotina</taxon>
        <taxon>Agaricomycetes</taxon>
        <taxon>Agaricomycetidae</taxon>
        <taxon>Agaricales</taxon>
        <taxon>Marasmiineae</taxon>
        <taxon>Mycenaceae</taxon>
        <taxon>Mycena</taxon>
    </lineage>
</organism>
<dbReference type="AlphaFoldDB" id="A0AAD6TRD9"/>
<evidence type="ECO:0000313" key="3">
    <source>
        <dbReference type="Proteomes" id="UP001222325"/>
    </source>
</evidence>
<dbReference type="Proteomes" id="UP001222325">
    <property type="component" value="Unassembled WGS sequence"/>
</dbReference>
<reference evidence="2" key="1">
    <citation type="submission" date="2023-03" db="EMBL/GenBank/DDBJ databases">
        <title>Massive genome expansion in bonnet fungi (Mycena s.s.) driven by repeated elements and novel gene families across ecological guilds.</title>
        <authorList>
            <consortium name="Lawrence Berkeley National Laboratory"/>
            <person name="Harder C.B."/>
            <person name="Miyauchi S."/>
            <person name="Viragh M."/>
            <person name="Kuo A."/>
            <person name="Thoen E."/>
            <person name="Andreopoulos B."/>
            <person name="Lu D."/>
            <person name="Skrede I."/>
            <person name="Drula E."/>
            <person name="Henrissat B."/>
            <person name="Morin E."/>
            <person name="Kohler A."/>
            <person name="Barry K."/>
            <person name="LaButti K."/>
            <person name="Morin E."/>
            <person name="Salamov A."/>
            <person name="Lipzen A."/>
            <person name="Mereny Z."/>
            <person name="Hegedus B."/>
            <person name="Baldrian P."/>
            <person name="Stursova M."/>
            <person name="Weitz H."/>
            <person name="Taylor A."/>
            <person name="Grigoriev I.V."/>
            <person name="Nagy L.G."/>
            <person name="Martin F."/>
            <person name="Kauserud H."/>
        </authorList>
    </citation>
    <scope>NUCLEOTIDE SEQUENCE</scope>
    <source>
        <strain evidence="2">CBHHK173m</strain>
    </source>
</reference>
<protein>
    <submittedName>
        <fullName evidence="2">Uncharacterized protein</fullName>
    </submittedName>
</protein>